<evidence type="ECO:0000313" key="2">
    <source>
        <dbReference type="Proteomes" id="UP000001194"/>
    </source>
</evidence>
<dbReference type="SUPFAM" id="SSF52047">
    <property type="entry name" value="RNI-like"/>
    <property type="match status" value="1"/>
</dbReference>
<keyword evidence="2" id="KW-1185">Reference proteome</keyword>
<gene>
    <name evidence="1" type="ORF">LACBIDRAFT_301286</name>
</gene>
<dbReference type="RefSeq" id="XP_001873460.1">
    <property type="nucleotide sequence ID" value="XM_001873425.1"/>
</dbReference>
<protein>
    <submittedName>
        <fullName evidence="1">Predicted protein</fullName>
    </submittedName>
</protein>
<dbReference type="InterPro" id="IPR032675">
    <property type="entry name" value="LRR_dom_sf"/>
</dbReference>
<dbReference type="InParanoid" id="B0CRS9"/>
<dbReference type="OrthoDB" id="3256525at2759"/>
<dbReference type="Gene3D" id="3.80.10.10">
    <property type="entry name" value="Ribonuclease Inhibitor"/>
    <property type="match status" value="1"/>
</dbReference>
<evidence type="ECO:0000313" key="1">
    <source>
        <dbReference type="EMBL" id="EDR15252.1"/>
    </source>
</evidence>
<dbReference type="Proteomes" id="UP000001194">
    <property type="component" value="Unassembled WGS sequence"/>
</dbReference>
<accession>B0CRS9</accession>
<dbReference type="HOGENOM" id="CLU_038856_0_0_1"/>
<dbReference type="EMBL" id="DS547091">
    <property type="protein sequence ID" value="EDR15252.1"/>
    <property type="molecule type" value="Genomic_DNA"/>
</dbReference>
<dbReference type="GeneID" id="6069300"/>
<reference evidence="1 2" key="1">
    <citation type="journal article" date="2008" name="Nature">
        <title>The genome of Laccaria bicolor provides insights into mycorrhizal symbiosis.</title>
        <authorList>
            <person name="Martin F."/>
            <person name="Aerts A."/>
            <person name="Ahren D."/>
            <person name="Brun A."/>
            <person name="Danchin E.G.J."/>
            <person name="Duchaussoy F."/>
            <person name="Gibon J."/>
            <person name="Kohler A."/>
            <person name="Lindquist E."/>
            <person name="Pereda V."/>
            <person name="Salamov A."/>
            <person name="Shapiro H.J."/>
            <person name="Wuyts J."/>
            <person name="Blaudez D."/>
            <person name="Buee M."/>
            <person name="Brokstein P."/>
            <person name="Canbaeck B."/>
            <person name="Cohen D."/>
            <person name="Courty P.E."/>
            <person name="Coutinho P.M."/>
            <person name="Delaruelle C."/>
            <person name="Detter J.C."/>
            <person name="Deveau A."/>
            <person name="DiFazio S."/>
            <person name="Duplessis S."/>
            <person name="Fraissinet-Tachet L."/>
            <person name="Lucic E."/>
            <person name="Frey-Klett P."/>
            <person name="Fourrey C."/>
            <person name="Feussner I."/>
            <person name="Gay G."/>
            <person name="Grimwood J."/>
            <person name="Hoegger P.J."/>
            <person name="Jain P."/>
            <person name="Kilaru S."/>
            <person name="Labbe J."/>
            <person name="Lin Y.C."/>
            <person name="Legue V."/>
            <person name="Le Tacon F."/>
            <person name="Marmeisse R."/>
            <person name="Melayah D."/>
            <person name="Montanini B."/>
            <person name="Muratet M."/>
            <person name="Nehls U."/>
            <person name="Niculita-Hirzel H."/>
            <person name="Oudot-Le Secq M.P."/>
            <person name="Peter M."/>
            <person name="Quesneville H."/>
            <person name="Rajashekar B."/>
            <person name="Reich M."/>
            <person name="Rouhier N."/>
            <person name="Schmutz J."/>
            <person name="Yin T."/>
            <person name="Chalot M."/>
            <person name="Henrissat B."/>
            <person name="Kuees U."/>
            <person name="Lucas S."/>
            <person name="Van de Peer Y."/>
            <person name="Podila G.K."/>
            <person name="Polle A."/>
            <person name="Pukkila P.J."/>
            <person name="Richardson P.M."/>
            <person name="Rouze P."/>
            <person name="Sanders I.R."/>
            <person name="Stajich J.E."/>
            <person name="Tunlid A."/>
            <person name="Tuskan G."/>
            <person name="Grigoriev I.V."/>
        </authorList>
    </citation>
    <scope>NUCLEOTIDE SEQUENCE [LARGE SCALE GENOMIC DNA]</scope>
    <source>
        <strain evidence="2">S238N-H82 / ATCC MYA-4686</strain>
    </source>
</reference>
<organism evidence="2">
    <name type="scientific">Laccaria bicolor (strain S238N-H82 / ATCC MYA-4686)</name>
    <name type="common">Bicoloured deceiver</name>
    <name type="synonym">Laccaria laccata var. bicolor</name>
    <dbReference type="NCBI Taxonomy" id="486041"/>
    <lineage>
        <taxon>Eukaryota</taxon>
        <taxon>Fungi</taxon>
        <taxon>Dikarya</taxon>
        <taxon>Basidiomycota</taxon>
        <taxon>Agaricomycotina</taxon>
        <taxon>Agaricomycetes</taxon>
        <taxon>Agaricomycetidae</taxon>
        <taxon>Agaricales</taxon>
        <taxon>Agaricineae</taxon>
        <taxon>Hydnangiaceae</taxon>
        <taxon>Laccaria</taxon>
    </lineage>
</organism>
<sequence>MANQTLPPEIWLEIFEWATFNSFLTGYTPFQNIPGDSRDPSLHVKSTLSLVCRSWRECSTHLFYKEIRIRHGAHALKQALGRTIQDDRLYGSLVRRVVLPYPSTAPRHLQSLTSIDILKLCPHIEILIRPQFLLLDGLRYDFDVEGVHMPSLRRLEWWHHNEAERTGGINSLGAVLRNAPNLRFLFIGGVVGSSHTCIEPEPVALPMLETLRLCVISGLLTRQILSRWALPSLINLIMDSPLVEQALHSMLETYGPQLQTVEFGKHVRFLMIDFLSPCLKRCPALKELNYYVFFTEPAETTLVHPTLETVRLHAAVNSIVSDGPSLWALLERHFSFLGNRGALPALQRVVLCGDWRPVVINQRFYASWKHVTGAGRVVEISSKTGHPVVLELGKRSCSLKGISVHL</sequence>
<dbReference type="KEGG" id="lbc:LACBIDRAFT_301286"/>
<dbReference type="STRING" id="486041.B0CRS9"/>
<name>B0CRS9_LACBS</name>
<proteinExistence type="predicted"/>
<dbReference type="AlphaFoldDB" id="B0CRS9"/>